<keyword evidence="1" id="KW-0812">Transmembrane</keyword>
<gene>
    <name evidence="2" type="ORF">J2S01_001189</name>
</gene>
<name>A0ABT9Y760_9FIRM</name>
<reference evidence="2 3" key="1">
    <citation type="submission" date="2023-07" db="EMBL/GenBank/DDBJ databases">
        <title>Genomic Encyclopedia of Type Strains, Phase IV (KMG-IV): sequencing the most valuable type-strain genomes for metagenomic binning, comparative biology and taxonomic classification.</title>
        <authorList>
            <person name="Goeker M."/>
        </authorList>
    </citation>
    <scope>NUCLEOTIDE SEQUENCE [LARGE SCALE GENOMIC DNA]</scope>
    <source>
        <strain evidence="2 3">DSM 16980</strain>
    </source>
</reference>
<keyword evidence="1" id="KW-0472">Membrane</keyword>
<evidence type="ECO:0000313" key="3">
    <source>
        <dbReference type="Proteomes" id="UP001239167"/>
    </source>
</evidence>
<keyword evidence="3" id="KW-1185">Reference proteome</keyword>
<sequence>MKHDLFFAGIGMFIVILLFAGYRYLPQRRVFYLFTAIVLCGTGAVFLFWNGQTQNNNMTEEQRMQILSEQPFFITWYEEYKQYVEEIDRIWMRYNNALDEFSAQKISMEDMNTDLLKIQADSDELRNELEKKLPPQELSDENYRLVYEVLEKTRQYLAAENSTIKMTVQMMQIPQFKMKAVEEQYRELDNIRILNSPVNLNAAGDISSVRDNLSLPDL</sequence>
<organism evidence="2 3">
    <name type="scientific">Pectinatus haikarae</name>
    <dbReference type="NCBI Taxonomy" id="349096"/>
    <lineage>
        <taxon>Bacteria</taxon>
        <taxon>Bacillati</taxon>
        <taxon>Bacillota</taxon>
        <taxon>Negativicutes</taxon>
        <taxon>Selenomonadales</taxon>
        <taxon>Selenomonadaceae</taxon>
        <taxon>Pectinatus</taxon>
    </lineage>
</organism>
<proteinExistence type="predicted"/>
<feature type="transmembrane region" description="Helical" evidence="1">
    <location>
        <begin position="6"/>
        <end position="25"/>
    </location>
</feature>
<feature type="transmembrane region" description="Helical" evidence="1">
    <location>
        <begin position="30"/>
        <end position="49"/>
    </location>
</feature>
<keyword evidence="1" id="KW-1133">Transmembrane helix</keyword>
<dbReference type="RefSeq" id="WP_196604671.1">
    <property type="nucleotide sequence ID" value="NZ_CP116940.1"/>
</dbReference>
<protein>
    <submittedName>
        <fullName evidence="2">Uncharacterized protein</fullName>
    </submittedName>
</protein>
<comment type="caution">
    <text evidence="2">The sequence shown here is derived from an EMBL/GenBank/DDBJ whole genome shotgun (WGS) entry which is preliminary data.</text>
</comment>
<dbReference type="Proteomes" id="UP001239167">
    <property type="component" value="Unassembled WGS sequence"/>
</dbReference>
<evidence type="ECO:0000256" key="1">
    <source>
        <dbReference type="SAM" id="Phobius"/>
    </source>
</evidence>
<accession>A0ABT9Y760</accession>
<evidence type="ECO:0000313" key="2">
    <source>
        <dbReference type="EMBL" id="MDQ0203473.1"/>
    </source>
</evidence>
<dbReference type="EMBL" id="JAUSUE010000006">
    <property type="protein sequence ID" value="MDQ0203473.1"/>
    <property type="molecule type" value="Genomic_DNA"/>
</dbReference>